<organism evidence="9 10">
    <name type="scientific">Fodinisporobacter ferrooxydans</name>
    <dbReference type="NCBI Taxonomy" id="2901836"/>
    <lineage>
        <taxon>Bacteria</taxon>
        <taxon>Bacillati</taxon>
        <taxon>Bacillota</taxon>
        <taxon>Bacilli</taxon>
        <taxon>Bacillales</taxon>
        <taxon>Alicyclobacillaceae</taxon>
        <taxon>Fodinisporobacter</taxon>
    </lineage>
</organism>
<evidence type="ECO:0000313" key="10">
    <source>
        <dbReference type="Proteomes" id="UP000830167"/>
    </source>
</evidence>
<gene>
    <name evidence="9" type="ORF">LSG31_05230</name>
</gene>
<accession>A0ABY4CR13</accession>
<dbReference type="Gene3D" id="1.10.3720.10">
    <property type="entry name" value="MetI-like"/>
    <property type="match status" value="1"/>
</dbReference>
<dbReference type="PANTHER" id="PTHR47737:SF1">
    <property type="entry name" value="GLYCINE BETAINE_PROLINE BETAINE TRANSPORT SYSTEM PERMEASE PROTEIN PROW"/>
    <property type="match status" value="1"/>
</dbReference>
<dbReference type="InterPro" id="IPR000515">
    <property type="entry name" value="MetI-like"/>
</dbReference>
<evidence type="ECO:0000256" key="4">
    <source>
        <dbReference type="ARBA" id="ARBA00022692"/>
    </source>
</evidence>
<dbReference type="PANTHER" id="PTHR47737">
    <property type="entry name" value="GLYCINE BETAINE/PROLINE BETAINE TRANSPORT SYSTEM PERMEASE PROTEIN PROW"/>
    <property type="match status" value="1"/>
</dbReference>
<sequence length="304" mass="33814">MIPKLPLAHWINQFVNWLYNATGPFFEAIANVVKAIIEGIDQFVQWLPWWLVIVLFGVLAFRSGRWKLSIGTVVGLLFIYDLQLWRHMISTLVLVIVSSLLSLLIGLPLGIMTSKSERLHRIVTPLLDLMQTMPSFVYLVPVLMFFNIGVVPAIFATMVFAMPPSIRLTRLGILQVPKELVEASRSFGSTDWQLLRKVQLPLAMPTIKAGINQTIMLALSMVVIASMIGAGGLGADVMSALETVDVGKGFEAGISIVIIAIVLDRISQRLGNKRLSAKPKNKQAKRYENKKENPIIDNGYSYVK</sequence>
<keyword evidence="4 7" id="KW-0812">Transmembrane</keyword>
<keyword evidence="3" id="KW-1003">Cell membrane</keyword>
<keyword evidence="10" id="KW-1185">Reference proteome</keyword>
<feature type="transmembrane region" description="Helical" evidence="7">
    <location>
        <begin position="92"/>
        <end position="111"/>
    </location>
</feature>
<evidence type="ECO:0000256" key="2">
    <source>
        <dbReference type="ARBA" id="ARBA00022448"/>
    </source>
</evidence>
<feature type="domain" description="ABC transmembrane type-1" evidence="8">
    <location>
        <begin position="88"/>
        <end position="267"/>
    </location>
</feature>
<evidence type="ECO:0000256" key="1">
    <source>
        <dbReference type="ARBA" id="ARBA00004141"/>
    </source>
</evidence>
<evidence type="ECO:0000259" key="8">
    <source>
        <dbReference type="PROSITE" id="PS50928"/>
    </source>
</evidence>
<feature type="transmembrane region" description="Helical" evidence="7">
    <location>
        <begin position="68"/>
        <end position="85"/>
    </location>
</feature>
<keyword evidence="2 7" id="KW-0813">Transport</keyword>
<feature type="transmembrane region" description="Helical" evidence="7">
    <location>
        <begin position="136"/>
        <end position="161"/>
    </location>
</feature>
<dbReference type="EMBL" id="CP089291">
    <property type="protein sequence ID" value="UOF91653.1"/>
    <property type="molecule type" value="Genomic_DNA"/>
</dbReference>
<evidence type="ECO:0000256" key="3">
    <source>
        <dbReference type="ARBA" id="ARBA00022475"/>
    </source>
</evidence>
<feature type="transmembrane region" description="Helical" evidence="7">
    <location>
        <begin position="214"/>
        <end position="234"/>
    </location>
</feature>
<dbReference type="InterPro" id="IPR035906">
    <property type="entry name" value="MetI-like_sf"/>
</dbReference>
<comment type="subcellular location">
    <subcellularLocation>
        <location evidence="7">Cell membrane</location>
        <topology evidence="7">Multi-pass membrane protein</topology>
    </subcellularLocation>
    <subcellularLocation>
        <location evidence="1">Membrane</location>
        <topology evidence="1">Multi-pass membrane protein</topology>
    </subcellularLocation>
</comment>
<keyword evidence="6 7" id="KW-0472">Membrane</keyword>
<dbReference type="Pfam" id="PF00528">
    <property type="entry name" value="BPD_transp_1"/>
    <property type="match status" value="1"/>
</dbReference>
<dbReference type="CDD" id="cd06261">
    <property type="entry name" value="TM_PBP2"/>
    <property type="match status" value="1"/>
</dbReference>
<dbReference type="Proteomes" id="UP000830167">
    <property type="component" value="Chromosome"/>
</dbReference>
<keyword evidence="5 7" id="KW-1133">Transmembrane helix</keyword>
<dbReference type="SUPFAM" id="SSF161098">
    <property type="entry name" value="MetI-like"/>
    <property type="match status" value="1"/>
</dbReference>
<evidence type="ECO:0000313" key="9">
    <source>
        <dbReference type="EMBL" id="UOF91653.1"/>
    </source>
</evidence>
<dbReference type="PROSITE" id="PS50928">
    <property type="entry name" value="ABC_TM1"/>
    <property type="match status" value="1"/>
</dbReference>
<evidence type="ECO:0000256" key="7">
    <source>
        <dbReference type="RuleBase" id="RU363032"/>
    </source>
</evidence>
<comment type="similarity">
    <text evidence="7">Belongs to the binding-protein-dependent transport system permease family.</text>
</comment>
<reference evidence="9" key="1">
    <citation type="submission" date="2021-12" db="EMBL/GenBank/DDBJ databases">
        <title>Alicyclobacillaceae gen. nov., sp. nov., isolated from chalcocite enrichment system.</title>
        <authorList>
            <person name="Jiang Z."/>
        </authorList>
    </citation>
    <scope>NUCLEOTIDE SEQUENCE</scope>
    <source>
        <strain evidence="9">MYW30-H2</strain>
    </source>
</reference>
<protein>
    <submittedName>
        <fullName evidence="9">Proline/glycine betaine ABC transporter permease</fullName>
    </submittedName>
</protein>
<proteinExistence type="inferred from homology"/>
<evidence type="ECO:0000256" key="5">
    <source>
        <dbReference type="ARBA" id="ARBA00022989"/>
    </source>
</evidence>
<dbReference type="RefSeq" id="WP_347438348.1">
    <property type="nucleotide sequence ID" value="NZ_CP089291.1"/>
</dbReference>
<feature type="transmembrane region" description="Helical" evidence="7">
    <location>
        <begin position="43"/>
        <end position="62"/>
    </location>
</feature>
<name>A0ABY4CR13_9BACL</name>
<evidence type="ECO:0000256" key="6">
    <source>
        <dbReference type="ARBA" id="ARBA00023136"/>
    </source>
</evidence>